<dbReference type="Proteomes" id="UP001497680">
    <property type="component" value="Unassembled WGS sequence"/>
</dbReference>
<comment type="caution">
    <text evidence="1">The sequence shown here is derived from an EMBL/GenBank/DDBJ whole genome shotgun (WGS) entry which is preliminary data.</text>
</comment>
<protein>
    <submittedName>
        <fullName evidence="1">MFS general substrate transporter</fullName>
    </submittedName>
</protein>
<sequence>MVLAHDDDKKPQHAVTVTPLSQSDGSLPHIDDGEAAAPGSGGSSSGDGGDGCEYYPDGGAVAWRQVVAGHFINAMTGGYGAAFGVYQLYYTESLHLPSAQISWIGSVQIFLNNIMCTVAGRLSDMGYARETVLVGSTIALLGTFMTSLATEYWQIFLAQGVCTGIGLGLMYMPTVTILASYFKERRALALAISSAGTGTGSIIFPAVVQYLIPRIGFPWAVRCAGFVALFIIALANLFMKPRLVAAKKKAGSLVDWSAFREPPYVIFVTGAFLLYWALYFGYFYINAYAISFASFTPTSAVSLLLITNAVGIPARPLVGWVADAYLGPLNTFVLTIVSLAATFLAWIAIATPPTMYAFAVLFGFTNAAATSAFAAALAGPKSGLSKDPAKMGTRFGMCCTILGFATVSGPPTAGVIIDYCGGRYVWAQVWAGLVTFAGAATVAVARCWVSGAKVKVKI</sequence>
<reference evidence="1 2" key="1">
    <citation type="journal article" date="2022" name="New Phytol.">
        <title>Ecological generalism drives hyperdiversity of secondary metabolite gene clusters in xylarialean endophytes.</title>
        <authorList>
            <person name="Franco M.E.E."/>
            <person name="Wisecaver J.H."/>
            <person name="Arnold A.E."/>
            <person name="Ju Y.M."/>
            <person name="Slot J.C."/>
            <person name="Ahrendt S."/>
            <person name="Moore L.P."/>
            <person name="Eastman K.E."/>
            <person name="Scott K."/>
            <person name="Konkel Z."/>
            <person name="Mondo S.J."/>
            <person name="Kuo A."/>
            <person name="Hayes R.D."/>
            <person name="Haridas S."/>
            <person name="Andreopoulos B."/>
            <person name="Riley R."/>
            <person name="LaButti K."/>
            <person name="Pangilinan J."/>
            <person name="Lipzen A."/>
            <person name="Amirebrahimi M."/>
            <person name="Yan J."/>
            <person name="Adam C."/>
            <person name="Keymanesh K."/>
            <person name="Ng V."/>
            <person name="Louie K."/>
            <person name="Northen T."/>
            <person name="Drula E."/>
            <person name="Henrissat B."/>
            <person name="Hsieh H.M."/>
            <person name="Youens-Clark K."/>
            <person name="Lutzoni F."/>
            <person name="Miadlikowska J."/>
            <person name="Eastwood D.C."/>
            <person name="Hamelin R.C."/>
            <person name="Grigoriev I.V."/>
            <person name="U'Ren J.M."/>
        </authorList>
    </citation>
    <scope>NUCLEOTIDE SEQUENCE [LARGE SCALE GENOMIC DNA]</scope>
    <source>
        <strain evidence="1 2">ER1909</strain>
    </source>
</reference>
<keyword evidence="2" id="KW-1185">Reference proteome</keyword>
<organism evidence="1 2">
    <name type="scientific">Hypoxylon rubiginosum</name>
    <dbReference type="NCBI Taxonomy" id="110542"/>
    <lineage>
        <taxon>Eukaryota</taxon>
        <taxon>Fungi</taxon>
        <taxon>Dikarya</taxon>
        <taxon>Ascomycota</taxon>
        <taxon>Pezizomycotina</taxon>
        <taxon>Sordariomycetes</taxon>
        <taxon>Xylariomycetidae</taxon>
        <taxon>Xylariales</taxon>
        <taxon>Hypoxylaceae</taxon>
        <taxon>Hypoxylon</taxon>
    </lineage>
</organism>
<accession>A0ACC0CZL1</accession>
<name>A0ACC0CZL1_9PEZI</name>
<evidence type="ECO:0000313" key="2">
    <source>
        <dbReference type="Proteomes" id="UP001497680"/>
    </source>
</evidence>
<gene>
    <name evidence="1" type="ORF">F4821DRAFT_239420</name>
</gene>
<dbReference type="EMBL" id="MU394320">
    <property type="protein sequence ID" value="KAI6085922.1"/>
    <property type="molecule type" value="Genomic_DNA"/>
</dbReference>
<evidence type="ECO:0000313" key="1">
    <source>
        <dbReference type="EMBL" id="KAI6085922.1"/>
    </source>
</evidence>
<proteinExistence type="predicted"/>